<name>A0A6P7X3P9_9AMPH</name>
<evidence type="ECO:0000259" key="3">
    <source>
        <dbReference type="Pfam" id="PF01562"/>
    </source>
</evidence>
<reference evidence="5" key="1">
    <citation type="submission" date="2025-08" db="UniProtKB">
        <authorList>
            <consortium name="RefSeq"/>
        </authorList>
    </citation>
    <scope>IDENTIFICATION</scope>
</reference>
<evidence type="ECO:0000256" key="2">
    <source>
        <dbReference type="SAM" id="SignalP"/>
    </source>
</evidence>
<dbReference type="GeneID" id="115459015"/>
<feature type="non-terminal residue" evidence="5">
    <location>
        <position position="264"/>
    </location>
</feature>
<dbReference type="AlphaFoldDB" id="A0A6P7X3P9"/>
<keyword evidence="4" id="KW-1185">Reference proteome</keyword>
<feature type="domain" description="Peptidase M12B propeptide" evidence="3">
    <location>
        <begin position="45"/>
        <end position="136"/>
    </location>
</feature>
<dbReference type="Proteomes" id="UP000515156">
    <property type="component" value="Unplaced"/>
</dbReference>
<evidence type="ECO:0000313" key="4">
    <source>
        <dbReference type="Proteomes" id="UP000515156"/>
    </source>
</evidence>
<protein>
    <submittedName>
        <fullName evidence="5">Uncharacterized protein LOC115459015</fullName>
    </submittedName>
</protein>
<evidence type="ECO:0000256" key="1">
    <source>
        <dbReference type="ARBA" id="ARBA00023157"/>
    </source>
</evidence>
<sequence length="264" mass="29305">MQPLCLPRVGGFLLLAAFLARSYCSDQEASSQEKETLHGGYTDLEIVYPVQTDEQGIFLSYDLSQRNMRKRDLSPLAHLPVYYQLHYRGLDLTFNVTVNTKLLAPGFVRERRSGGFASAEIQSSTQTSCHLIGEVQSHRLRAGLAALSSCNGLVLVLLSRKEKATLGVSAKMEDPTASSSPSESSAWTMELVSEVRVVMEAALDAKLQDKTEAALEQLDNVGQELDTQQHRVGASEEKTQCGCQEVNQRIHIVQHLEHQMDERE</sequence>
<feature type="chain" id="PRO_5028044501" evidence="2">
    <location>
        <begin position="25"/>
        <end position="264"/>
    </location>
</feature>
<proteinExistence type="predicted"/>
<keyword evidence="1" id="KW-1015">Disulfide bond</keyword>
<evidence type="ECO:0000313" key="5">
    <source>
        <dbReference type="RefSeq" id="XP_030044734.1"/>
    </source>
</evidence>
<dbReference type="KEGG" id="muo:115459015"/>
<feature type="signal peptide" evidence="2">
    <location>
        <begin position="1"/>
        <end position="24"/>
    </location>
</feature>
<gene>
    <name evidence="5" type="primary">LOC115459015</name>
</gene>
<dbReference type="Pfam" id="PF01562">
    <property type="entry name" value="Pep_M12B_propep"/>
    <property type="match status" value="1"/>
</dbReference>
<dbReference type="RefSeq" id="XP_030044734.1">
    <property type="nucleotide sequence ID" value="XM_030188874.1"/>
</dbReference>
<accession>A0A6P7X3P9</accession>
<organism evidence="4 5">
    <name type="scientific">Microcaecilia unicolor</name>
    <dbReference type="NCBI Taxonomy" id="1415580"/>
    <lineage>
        <taxon>Eukaryota</taxon>
        <taxon>Metazoa</taxon>
        <taxon>Chordata</taxon>
        <taxon>Craniata</taxon>
        <taxon>Vertebrata</taxon>
        <taxon>Euteleostomi</taxon>
        <taxon>Amphibia</taxon>
        <taxon>Gymnophiona</taxon>
        <taxon>Siphonopidae</taxon>
        <taxon>Microcaecilia</taxon>
    </lineage>
</organism>
<keyword evidence="2" id="KW-0732">Signal</keyword>
<dbReference type="InParanoid" id="A0A6P7X3P9"/>
<dbReference type="InterPro" id="IPR002870">
    <property type="entry name" value="Peptidase_M12B_N"/>
</dbReference>
<dbReference type="OrthoDB" id="412680at2759"/>